<evidence type="ECO:0000256" key="3">
    <source>
        <dbReference type="ARBA" id="ARBA00022692"/>
    </source>
</evidence>
<keyword evidence="5 10" id="KW-0472">Membrane</keyword>
<dbReference type="InterPro" id="IPR003691">
    <property type="entry name" value="FluC"/>
</dbReference>
<comment type="catalytic activity">
    <reaction evidence="8">
        <text>fluoride(in) = fluoride(out)</text>
        <dbReference type="Rhea" id="RHEA:76159"/>
        <dbReference type="ChEBI" id="CHEBI:17051"/>
    </reaction>
    <physiologicalReaction direction="left-to-right" evidence="8">
        <dbReference type="Rhea" id="RHEA:76160"/>
    </physiologicalReaction>
</comment>
<feature type="region of interest" description="Disordered" evidence="11">
    <location>
        <begin position="1"/>
        <end position="47"/>
    </location>
</feature>
<organism evidence="12 13">
    <name type="scientific">Streptosporangium vulgare</name>
    <dbReference type="NCBI Taxonomy" id="46190"/>
    <lineage>
        <taxon>Bacteria</taxon>
        <taxon>Bacillati</taxon>
        <taxon>Actinomycetota</taxon>
        <taxon>Actinomycetes</taxon>
        <taxon>Streptosporangiales</taxon>
        <taxon>Streptosporangiaceae</taxon>
        <taxon>Streptosporangium</taxon>
    </lineage>
</organism>
<feature type="transmembrane region" description="Helical" evidence="10">
    <location>
        <begin position="152"/>
        <end position="174"/>
    </location>
</feature>
<reference evidence="12 13" key="1">
    <citation type="submission" date="2024-09" db="EMBL/GenBank/DDBJ databases">
        <authorList>
            <person name="Sun Q."/>
            <person name="Mori K."/>
        </authorList>
    </citation>
    <scope>NUCLEOTIDE SEQUENCE [LARGE SCALE GENOMIC DNA]</scope>
    <source>
        <strain evidence="12 13">JCM 3028</strain>
    </source>
</reference>
<gene>
    <name evidence="10" type="primary">fluC</name>
    <name evidence="10" type="synonym">crcB</name>
    <name evidence="12" type="ORF">ACFFRH_26025</name>
</gene>
<evidence type="ECO:0000256" key="8">
    <source>
        <dbReference type="ARBA" id="ARBA00035585"/>
    </source>
</evidence>
<feature type="binding site" evidence="10">
    <location>
        <position position="127"/>
    </location>
    <ligand>
        <name>Na(+)</name>
        <dbReference type="ChEBI" id="CHEBI:29101"/>
        <note>structural</note>
    </ligand>
</feature>
<feature type="transmembrane region" description="Helical" evidence="10">
    <location>
        <begin position="87"/>
        <end position="105"/>
    </location>
</feature>
<comment type="caution">
    <text evidence="12">The sequence shown here is derived from an EMBL/GenBank/DDBJ whole genome shotgun (WGS) entry which is preliminary data.</text>
</comment>
<evidence type="ECO:0000256" key="1">
    <source>
        <dbReference type="ARBA" id="ARBA00004651"/>
    </source>
</evidence>
<evidence type="ECO:0000256" key="6">
    <source>
        <dbReference type="ARBA" id="ARBA00023303"/>
    </source>
</evidence>
<feature type="transmembrane region" description="Helical" evidence="10">
    <location>
        <begin position="112"/>
        <end position="132"/>
    </location>
</feature>
<dbReference type="HAMAP" id="MF_00454">
    <property type="entry name" value="FluC"/>
    <property type="match status" value="1"/>
</dbReference>
<evidence type="ECO:0000256" key="2">
    <source>
        <dbReference type="ARBA" id="ARBA00022475"/>
    </source>
</evidence>
<comment type="subcellular location">
    <subcellularLocation>
        <location evidence="1 10">Cell membrane</location>
        <topology evidence="1 10">Multi-pass membrane protein</topology>
    </subcellularLocation>
</comment>
<name>A0ABV5TIJ7_9ACTN</name>
<comment type="activity regulation">
    <text evidence="10">Na(+) is not transported, but it plays an essential structural role and its presence is essential for fluoride channel function.</text>
</comment>
<evidence type="ECO:0000313" key="13">
    <source>
        <dbReference type="Proteomes" id="UP001589610"/>
    </source>
</evidence>
<proteinExistence type="inferred from homology"/>
<keyword evidence="6 10" id="KW-0407">Ion channel</keyword>
<evidence type="ECO:0000256" key="5">
    <source>
        <dbReference type="ARBA" id="ARBA00023136"/>
    </source>
</evidence>
<dbReference type="Proteomes" id="UP001589610">
    <property type="component" value="Unassembled WGS sequence"/>
</dbReference>
<evidence type="ECO:0000256" key="10">
    <source>
        <dbReference type="HAMAP-Rule" id="MF_00454"/>
    </source>
</evidence>
<feature type="transmembrane region" description="Helical" evidence="10">
    <location>
        <begin position="53"/>
        <end position="75"/>
    </location>
</feature>
<evidence type="ECO:0000313" key="12">
    <source>
        <dbReference type="EMBL" id="MFB9678951.1"/>
    </source>
</evidence>
<keyword evidence="2 10" id="KW-1003">Cell membrane</keyword>
<sequence>MRPDQARFTVATEPIDPDIDPDIDPGLAPGTDPGAGPPGGRGRGEPRRSRHGVLAVIAAGGAIGTGARYGAALLWPTATGSFPWTTLAVNVAGCLLIGVLLVTITEAWTAPVWVRPFLATGVLGGFTTFSTYCLDIERLVSAGRPGPALGYLAATVLAALAAVAAGTWTTRWFLARRAGTAMVRRTR</sequence>
<dbReference type="EMBL" id="JBHMBS010000013">
    <property type="protein sequence ID" value="MFB9678951.1"/>
    <property type="molecule type" value="Genomic_DNA"/>
</dbReference>
<keyword evidence="3 10" id="KW-0812">Transmembrane</keyword>
<protein>
    <recommendedName>
        <fullName evidence="10">Fluoride-specific ion channel FluC</fullName>
    </recommendedName>
</protein>
<keyword evidence="13" id="KW-1185">Reference proteome</keyword>
<keyword evidence="10" id="KW-0479">Metal-binding</keyword>
<dbReference type="PANTHER" id="PTHR28259:SF1">
    <property type="entry name" value="FLUORIDE EXPORT PROTEIN 1-RELATED"/>
    <property type="match status" value="1"/>
</dbReference>
<dbReference type="PANTHER" id="PTHR28259">
    <property type="entry name" value="FLUORIDE EXPORT PROTEIN 1-RELATED"/>
    <property type="match status" value="1"/>
</dbReference>
<accession>A0ABV5TIJ7</accession>
<evidence type="ECO:0000256" key="4">
    <source>
        <dbReference type="ARBA" id="ARBA00022989"/>
    </source>
</evidence>
<comment type="function">
    <text evidence="9 10">Fluoride-specific ion channel. Important for reducing fluoride concentration in the cell, thus reducing its toxicity.</text>
</comment>
<dbReference type="RefSeq" id="WP_344749534.1">
    <property type="nucleotide sequence ID" value="NZ_BAAAWW010000198.1"/>
</dbReference>
<keyword evidence="10" id="KW-0406">Ion transport</keyword>
<dbReference type="Pfam" id="PF02537">
    <property type="entry name" value="CRCB"/>
    <property type="match status" value="1"/>
</dbReference>
<keyword evidence="10" id="KW-0915">Sodium</keyword>
<comment type="similarity">
    <text evidence="7 10">Belongs to the fluoride channel Fluc/FEX (TC 1.A.43) family.</text>
</comment>
<feature type="binding site" evidence="10">
    <location>
        <position position="124"/>
    </location>
    <ligand>
        <name>Na(+)</name>
        <dbReference type="ChEBI" id="CHEBI:29101"/>
        <note>structural</note>
    </ligand>
</feature>
<evidence type="ECO:0000256" key="11">
    <source>
        <dbReference type="SAM" id="MobiDB-lite"/>
    </source>
</evidence>
<keyword evidence="10" id="KW-0813">Transport</keyword>
<keyword evidence="4 10" id="KW-1133">Transmembrane helix</keyword>
<evidence type="ECO:0000256" key="9">
    <source>
        <dbReference type="ARBA" id="ARBA00049940"/>
    </source>
</evidence>
<feature type="compositionally biased region" description="Low complexity" evidence="11">
    <location>
        <begin position="24"/>
        <end position="34"/>
    </location>
</feature>
<evidence type="ECO:0000256" key="7">
    <source>
        <dbReference type="ARBA" id="ARBA00035120"/>
    </source>
</evidence>